<reference evidence="1 2" key="1">
    <citation type="submission" date="2016-10" db="EMBL/GenBank/DDBJ databases">
        <authorList>
            <person name="de Groot N.N."/>
        </authorList>
    </citation>
    <scope>NUCLEOTIDE SEQUENCE [LARGE SCALE GENOMIC DNA]</scope>
    <source>
        <strain evidence="1 2">DSM 1736</strain>
    </source>
</reference>
<sequence>MNDNRIVYQGVKPSIADDAFIAPGAFVIGRVNIGQGASIWFNTVLRGDVDAIHVGRYTNIQDNSTVHVICGLAAVIGDYVTVGHGAIIHGCTVGNHCLIGMGAVILNAAEIGDNCIIAAGSLIPERKKIPANSLVMGSPGKVVRQLTEEDIKGIRASALSYHALAQSYLHVQG</sequence>
<dbReference type="STRING" id="146817.SAMN04488502_101248"/>
<organism evidence="1 2">
    <name type="scientific">Dendrosporobacter quercicolus</name>
    <dbReference type="NCBI Taxonomy" id="146817"/>
    <lineage>
        <taxon>Bacteria</taxon>
        <taxon>Bacillati</taxon>
        <taxon>Bacillota</taxon>
        <taxon>Negativicutes</taxon>
        <taxon>Selenomonadales</taxon>
        <taxon>Sporomusaceae</taxon>
        <taxon>Dendrosporobacter</taxon>
    </lineage>
</organism>
<dbReference type="PANTHER" id="PTHR13061:SF29">
    <property type="entry name" value="GAMMA CARBONIC ANHYDRASE-LIKE 1, MITOCHONDRIAL-RELATED"/>
    <property type="match status" value="1"/>
</dbReference>
<evidence type="ECO:0000313" key="2">
    <source>
        <dbReference type="Proteomes" id="UP000214880"/>
    </source>
</evidence>
<dbReference type="Pfam" id="PF00132">
    <property type="entry name" value="Hexapep"/>
    <property type="match status" value="1"/>
</dbReference>
<dbReference type="RefSeq" id="WP_092067482.1">
    <property type="nucleotide sequence ID" value="NZ_FNHB01000001.1"/>
</dbReference>
<dbReference type="GO" id="GO:0016740">
    <property type="term" value="F:transferase activity"/>
    <property type="evidence" value="ECO:0007669"/>
    <property type="project" value="UniProtKB-KW"/>
</dbReference>
<dbReference type="InterPro" id="IPR047324">
    <property type="entry name" value="LbH_gamma_CA-like"/>
</dbReference>
<dbReference type="InterPro" id="IPR050484">
    <property type="entry name" value="Transf_Hexapept/Carb_Anhydrase"/>
</dbReference>
<proteinExistence type="predicted"/>
<protein>
    <submittedName>
        <fullName evidence="1">Carbonic anhydrase or acetyltransferase, isoleucine patch superfamily</fullName>
    </submittedName>
</protein>
<dbReference type="InterPro" id="IPR001451">
    <property type="entry name" value="Hexapep"/>
</dbReference>
<dbReference type="InterPro" id="IPR011004">
    <property type="entry name" value="Trimer_LpxA-like_sf"/>
</dbReference>
<name>A0A1G9L639_9FIRM</name>
<dbReference type="Proteomes" id="UP000214880">
    <property type="component" value="Unassembled WGS sequence"/>
</dbReference>
<dbReference type="OrthoDB" id="9803036at2"/>
<dbReference type="Gene3D" id="2.160.10.10">
    <property type="entry name" value="Hexapeptide repeat proteins"/>
    <property type="match status" value="1"/>
</dbReference>
<gene>
    <name evidence="1" type="ORF">SAMN04488502_101248</name>
</gene>
<dbReference type="AlphaFoldDB" id="A0A1G9L639"/>
<dbReference type="EMBL" id="FNHB01000001">
    <property type="protein sequence ID" value="SDL57449.1"/>
    <property type="molecule type" value="Genomic_DNA"/>
</dbReference>
<keyword evidence="1" id="KW-0808">Transferase</keyword>
<accession>A0A1G9L639</accession>
<dbReference type="SUPFAM" id="SSF51161">
    <property type="entry name" value="Trimeric LpxA-like enzymes"/>
    <property type="match status" value="1"/>
</dbReference>
<evidence type="ECO:0000313" key="1">
    <source>
        <dbReference type="EMBL" id="SDL57449.1"/>
    </source>
</evidence>
<dbReference type="PANTHER" id="PTHR13061">
    <property type="entry name" value="DYNACTIN SUBUNIT P25"/>
    <property type="match status" value="1"/>
</dbReference>
<keyword evidence="2" id="KW-1185">Reference proteome</keyword>
<dbReference type="CDD" id="cd04645">
    <property type="entry name" value="LbH_gamma_CA_like"/>
    <property type="match status" value="1"/>
</dbReference>